<dbReference type="InterPro" id="IPR003476">
    <property type="entry name" value="Glyco_hydro_42"/>
</dbReference>
<keyword evidence="1" id="KW-0378">Hydrolase</keyword>
<name>A0ABV6V7J2_9ACTN</name>
<dbReference type="SUPFAM" id="SSF52317">
    <property type="entry name" value="Class I glutamine amidotransferase-like"/>
    <property type="match status" value="1"/>
</dbReference>
<gene>
    <name evidence="1" type="ORF">ACEZDG_09820</name>
</gene>
<dbReference type="EMBL" id="JBHEZX010000004">
    <property type="protein sequence ID" value="MFC1409582.1"/>
    <property type="molecule type" value="Genomic_DNA"/>
</dbReference>
<dbReference type="CDD" id="cd03143">
    <property type="entry name" value="A4_beta-galactosidase_middle_domain"/>
    <property type="match status" value="1"/>
</dbReference>
<dbReference type="PANTHER" id="PTHR36447">
    <property type="entry name" value="BETA-GALACTOSIDASE GANA"/>
    <property type="match status" value="1"/>
</dbReference>
<dbReference type="PANTHER" id="PTHR36447:SF1">
    <property type="entry name" value="BETA-GALACTOSIDASE GANA"/>
    <property type="match status" value="1"/>
</dbReference>
<keyword evidence="1" id="KW-0326">Glycosidase</keyword>
<dbReference type="InterPro" id="IPR013738">
    <property type="entry name" value="Beta_galactosidase_Trimer"/>
</dbReference>
<dbReference type="GO" id="GO:0004565">
    <property type="term" value="F:beta-galactosidase activity"/>
    <property type="evidence" value="ECO:0007669"/>
    <property type="project" value="UniProtKB-EC"/>
</dbReference>
<dbReference type="Proteomes" id="UP001592582">
    <property type="component" value="Unassembled WGS sequence"/>
</dbReference>
<dbReference type="InterPro" id="IPR017853">
    <property type="entry name" value="GH"/>
</dbReference>
<proteinExistence type="predicted"/>
<dbReference type="Gene3D" id="3.40.50.880">
    <property type="match status" value="1"/>
</dbReference>
<protein>
    <submittedName>
        <fullName evidence="1">Beta-galactosidase</fullName>
        <ecNumber evidence="1">3.2.1.23</ecNumber>
    </submittedName>
</protein>
<dbReference type="EC" id="3.2.1.23" evidence="1"/>
<evidence type="ECO:0000313" key="1">
    <source>
        <dbReference type="EMBL" id="MFC1409582.1"/>
    </source>
</evidence>
<dbReference type="Pfam" id="PF08533">
    <property type="entry name" value="Glyco_hydro_42C"/>
    <property type="match status" value="1"/>
</dbReference>
<dbReference type="InterPro" id="IPR029062">
    <property type="entry name" value="Class_I_gatase-like"/>
</dbReference>
<keyword evidence="2" id="KW-1185">Reference proteome</keyword>
<organism evidence="1 2">
    <name type="scientific">Streptacidiphilus alkalitolerans</name>
    <dbReference type="NCBI Taxonomy" id="3342712"/>
    <lineage>
        <taxon>Bacteria</taxon>
        <taxon>Bacillati</taxon>
        <taxon>Actinomycetota</taxon>
        <taxon>Actinomycetes</taxon>
        <taxon>Kitasatosporales</taxon>
        <taxon>Streptomycetaceae</taxon>
        <taxon>Streptacidiphilus</taxon>
    </lineage>
</organism>
<dbReference type="Gene3D" id="2.60.40.1180">
    <property type="entry name" value="Golgi alpha-mannosidase II"/>
    <property type="match status" value="1"/>
</dbReference>
<dbReference type="Gene3D" id="3.20.20.80">
    <property type="entry name" value="Glycosidases"/>
    <property type="match status" value="1"/>
</dbReference>
<sequence>MPGLFGESLAFGGDYNPEQWDPAVWQEDDTLMRRAGVNLATVGVFSWALLEPEPGRYEFAWLDDQLDRLHANGVRVDLATPTASPPPWFTLAHPEAMPVTADGVRLTHGSRDTYCLAAPAYRRAAVGIATALAERYGAHSAVAMWHVHNEYATICHCEQSAAAFRRWLRARHGGLDALNSAWGTAFWSQRYTAWEQVGTPRATQWHHNPGQTLDFSRFWSDLALDAYREQRDAVRARSDRPVTTNLMLPGYQNLDLWAFGREVDFVGIDHYPDAPGVDSHADIAFGADRARSFGGGKPWLLIEQGSNTVYRPGLTLPREPGDILRSSLGHIARGSDGALFFQWRQSRAGAEMWHSAMVPHAGPDTRIFREVEQTGAALARLGELAGSTVSAPQVAVLWDADAWWALTAAGKPSAELDYLGTVRRAHRMLWDAGVTVAFAHPEDDLSGYRAVLAPSLYLVSDVGADSLRRCAEGGGTVLVQYFSGVVDSRHQVRTGGHPGAFRELLGLRVEEHRPLAPGAVAELSDGSSGTVWSEDLRAEGAEVLASYLGGAVGGKPGGALAGKPAVTRNRFGAGSGWYLSTRLDDAGYAALLARVLAEAGVEPTVPGQPAGVDAVRRHSGSLSWLFVLNHGETPARLPTVRGQELLTGTAVPAGGLTVAPGGVAVVREPVSSA</sequence>
<accession>A0ABV6V7J2</accession>
<dbReference type="Pfam" id="PF02449">
    <property type="entry name" value="Glyco_hydro_42"/>
    <property type="match status" value="1"/>
</dbReference>
<comment type="caution">
    <text evidence="1">The sequence shown here is derived from an EMBL/GenBank/DDBJ whole genome shotgun (WGS) entry which is preliminary data.</text>
</comment>
<dbReference type="PIRSF" id="PIRSF001084">
    <property type="entry name" value="B-galactosidase"/>
    <property type="match status" value="1"/>
</dbReference>
<evidence type="ECO:0000313" key="2">
    <source>
        <dbReference type="Proteomes" id="UP001592582"/>
    </source>
</evidence>
<dbReference type="SUPFAM" id="SSF51445">
    <property type="entry name" value="(Trans)glycosidases"/>
    <property type="match status" value="1"/>
</dbReference>
<dbReference type="InterPro" id="IPR013780">
    <property type="entry name" value="Glyco_hydro_b"/>
</dbReference>
<reference evidence="1 2" key="1">
    <citation type="submission" date="2024-09" db="EMBL/GenBank/DDBJ databases">
        <authorList>
            <person name="Lee S.D."/>
        </authorList>
    </citation>
    <scope>NUCLEOTIDE SEQUENCE [LARGE SCALE GENOMIC DNA]</scope>
    <source>
        <strain evidence="1 2">N1-1</strain>
    </source>
</reference>
<dbReference type="InterPro" id="IPR013529">
    <property type="entry name" value="Glyco_hydro_42_N"/>
</dbReference>
<dbReference type="Pfam" id="PF08532">
    <property type="entry name" value="Glyco_hydro_42M"/>
    <property type="match status" value="1"/>
</dbReference>
<dbReference type="InterPro" id="IPR013739">
    <property type="entry name" value="Beta_galactosidase_C"/>
</dbReference>